<organism evidence="2 3">
    <name type="scientific">Bosea minatitlanensis</name>
    <dbReference type="NCBI Taxonomy" id="128782"/>
    <lineage>
        <taxon>Bacteria</taxon>
        <taxon>Pseudomonadati</taxon>
        <taxon>Pseudomonadota</taxon>
        <taxon>Alphaproteobacteria</taxon>
        <taxon>Hyphomicrobiales</taxon>
        <taxon>Boseaceae</taxon>
        <taxon>Bosea</taxon>
    </lineage>
</organism>
<dbReference type="PROSITE" id="PS51257">
    <property type="entry name" value="PROKAR_LIPOPROTEIN"/>
    <property type="match status" value="1"/>
</dbReference>
<comment type="caution">
    <text evidence="2">The sequence shown here is derived from an EMBL/GenBank/DDBJ whole genome shotgun (WGS) entry which is preliminary data.</text>
</comment>
<evidence type="ECO:0000313" key="3">
    <source>
        <dbReference type="Proteomes" id="UP001595976"/>
    </source>
</evidence>
<feature type="signal peptide" evidence="1">
    <location>
        <begin position="1"/>
        <end position="20"/>
    </location>
</feature>
<dbReference type="EMBL" id="JBHSLI010000001">
    <property type="protein sequence ID" value="MFC5291845.1"/>
    <property type="molecule type" value="Genomic_DNA"/>
</dbReference>
<feature type="chain" id="PRO_5047539949" description="Lipoprotein" evidence="1">
    <location>
        <begin position="21"/>
        <end position="98"/>
    </location>
</feature>
<gene>
    <name evidence="2" type="ORF">ACFPK2_02460</name>
</gene>
<evidence type="ECO:0000313" key="2">
    <source>
        <dbReference type="EMBL" id="MFC5291845.1"/>
    </source>
</evidence>
<reference evidence="3" key="1">
    <citation type="journal article" date="2019" name="Int. J. Syst. Evol. Microbiol.">
        <title>The Global Catalogue of Microorganisms (GCM) 10K type strain sequencing project: providing services to taxonomists for standard genome sequencing and annotation.</title>
        <authorList>
            <consortium name="The Broad Institute Genomics Platform"/>
            <consortium name="The Broad Institute Genome Sequencing Center for Infectious Disease"/>
            <person name="Wu L."/>
            <person name="Ma J."/>
        </authorList>
    </citation>
    <scope>NUCLEOTIDE SEQUENCE [LARGE SCALE GENOMIC DNA]</scope>
    <source>
        <strain evidence="3">CGMCC 1.15643</strain>
    </source>
</reference>
<proteinExistence type="predicted"/>
<evidence type="ECO:0000256" key="1">
    <source>
        <dbReference type="SAM" id="SignalP"/>
    </source>
</evidence>
<dbReference type="Proteomes" id="UP001595976">
    <property type="component" value="Unassembled WGS sequence"/>
</dbReference>
<evidence type="ECO:0008006" key="4">
    <source>
        <dbReference type="Google" id="ProtNLM"/>
    </source>
</evidence>
<name>A0ABW0F1Y1_9HYPH</name>
<protein>
    <recommendedName>
        <fullName evidence="4">Lipoprotein</fullName>
    </recommendedName>
</protein>
<dbReference type="RefSeq" id="WP_158446582.1">
    <property type="nucleotide sequence ID" value="NZ_JAOAOS010000001.1"/>
</dbReference>
<sequence length="98" mass="10282">MLRKPLLAALLPAGLAACTAAGPVPGTVEYTAATVSRGYDCGLRVDRGGIVARLRPQERAAFTAANARYAVKSYNAPHACGTAERERVQGELAALSRR</sequence>
<keyword evidence="1" id="KW-0732">Signal</keyword>
<keyword evidence="3" id="KW-1185">Reference proteome</keyword>
<accession>A0ABW0F1Y1</accession>